<comment type="caution">
    <text evidence="3">The sequence shown here is derived from an EMBL/GenBank/DDBJ whole genome shotgun (WGS) entry which is preliminary data.</text>
</comment>
<dbReference type="NCBIfam" id="TIGR01300">
    <property type="entry name" value="CPA3_mnhG_phaG"/>
    <property type="match status" value="1"/>
</dbReference>
<dbReference type="Proteomes" id="UP000298313">
    <property type="component" value="Unassembled WGS sequence"/>
</dbReference>
<dbReference type="GO" id="GO:0015385">
    <property type="term" value="F:sodium:proton antiporter activity"/>
    <property type="evidence" value="ECO:0007669"/>
    <property type="project" value="TreeGrafter"/>
</dbReference>
<dbReference type="Pfam" id="PF03334">
    <property type="entry name" value="PhaG_MnhG_YufB"/>
    <property type="match status" value="1"/>
</dbReference>
<sequence length="99" mass="10483">MCFAAGVGVIRFPDVLSRLHAATKPQILGLIAVTVDIAVNDFRLGTVTLVVAIVAFQALTAPMAAHLVARAAYAQGQSRPDLLFVDEFAPADRQPPRGD</sequence>
<protein>
    <submittedName>
        <fullName evidence="3">Na+/H+ antiporter subunit G</fullName>
    </submittedName>
</protein>
<evidence type="ECO:0000256" key="2">
    <source>
        <dbReference type="SAM" id="Phobius"/>
    </source>
</evidence>
<dbReference type="PANTHER" id="PTHR34703:SF1">
    <property type="entry name" value="ANTIPORTER SUBUNIT MNHG2-RELATED"/>
    <property type="match status" value="1"/>
</dbReference>
<dbReference type="PANTHER" id="PTHR34703">
    <property type="entry name" value="ANTIPORTER SUBUNIT MNHG2-RELATED"/>
    <property type="match status" value="1"/>
</dbReference>
<name>A0A4R9B6E4_9MICO</name>
<dbReference type="AlphaFoldDB" id="A0A4R9B6E4"/>
<proteinExistence type="inferred from homology"/>
<evidence type="ECO:0000256" key="1">
    <source>
        <dbReference type="ARBA" id="ARBA00008404"/>
    </source>
</evidence>
<keyword evidence="4" id="KW-1185">Reference proteome</keyword>
<dbReference type="InterPro" id="IPR005133">
    <property type="entry name" value="PhaG_MnhG_YufB"/>
</dbReference>
<comment type="similarity">
    <text evidence="1">Belongs to the CPA3 antiporters (TC 2.A.63) subunit G family.</text>
</comment>
<reference evidence="3 4" key="1">
    <citation type="submission" date="2019-03" db="EMBL/GenBank/DDBJ databases">
        <title>Genomics of glacier-inhabiting Cryobacterium strains.</title>
        <authorList>
            <person name="Liu Q."/>
            <person name="Xin Y.-H."/>
        </authorList>
    </citation>
    <scope>NUCLEOTIDE SEQUENCE [LARGE SCALE GENOMIC DNA]</scope>
    <source>
        <strain evidence="3 4">Hh4</strain>
    </source>
</reference>
<gene>
    <name evidence="3" type="ORF">E3T48_09635</name>
</gene>
<keyword evidence="2" id="KW-1133">Transmembrane helix</keyword>
<accession>A0A4R9B6E4</accession>
<evidence type="ECO:0000313" key="3">
    <source>
        <dbReference type="EMBL" id="TFD77008.1"/>
    </source>
</evidence>
<dbReference type="OrthoDB" id="3214257at2"/>
<keyword evidence="2" id="KW-0812">Transmembrane</keyword>
<feature type="transmembrane region" description="Helical" evidence="2">
    <location>
        <begin position="49"/>
        <end position="69"/>
    </location>
</feature>
<evidence type="ECO:0000313" key="4">
    <source>
        <dbReference type="Proteomes" id="UP000298313"/>
    </source>
</evidence>
<keyword evidence="2" id="KW-0472">Membrane</keyword>
<organism evidence="3 4">
    <name type="scientific">Cryobacterium fucosi</name>
    <dbReference type="NCBI Taxonomy" id="1259157"/>
    <lineage>
        <taxon>Bacteria</taxon>
        <taxon>Bacillati</taxon>
        <taxon>Actinomycetota</taxon>
        <taxon>Actinomycetes</taxon>
        <taxon>Micrococcales</taxon>
        <taxon>Microbacteriaceae</taxon>
        <taxon>Cryobacterium</taxon>
    </lineage>
</organism>
<dbReference type="EMBL" id="SOHH01000066">
    <property type="protein sequence ID" value="TFD77008.1"/>
    <property type="molecule type" value="Genomic_DNA"/>
</dbReference>